<feature type="transmembrane region" description="Helical" evidence="6">
    <location>
        <begin position="59"/>
        <end position="79"/>
    </location>
</feature>
<feature type="compositionally biased region" description="Low complexity" evidence="5">
    <location>
        <begin position="19"/>
        <end position="33"/>
    </location>
</feature>
<feature type="transmembrane region" description="Helical" evidence="6">
    <location>
        <begin position="817"/>
        <end position="836"/>
    </location>
</feature>
<dbReference type="AlphaFoldDB" id="F2U9K5"/>
<dbReference type="PANTHER" id="PTHR31323">
    <property type="entry name" value="MECHANOSENSITIVE ION CHANNEL PROTEIN MSY2"/>
    <property type="match status" value="1"/>
</dbReference>
<dbReference type="OMA" id="SASIACW"/>
<dbReference type="EMBL" id="GL832965">
    <property type="protein sequence ID" value="EGD73032.1"/>
    <property type="molecule type" value="Genomic_DNA"/>
</dbReference>
<feature type="compositionally biased region" description="Polar residues" evidence="5">
    <location>
        <begin position="602"/>
        <end position="611"/>
    </location>
</feature>
<evidence type="ECO:0000256" key="2">
    <source>
        <dbReference type="ARBA" id="ARBA00022692"/>
    </source>
</evidence>
<dbReference type="GeneID" id="16074641"/>
<evidence type="ECO:0000256" key="5">
    <source>
        <dbReference type="SAM" id="MobiDB-lite"/>
    </source>
</evidence>
<evidence type="ECO:0000256" key="6">
    <source>
        <dbReference type="SAM" id="Phobius"/>
    </source>
</evidence>
<feature type="compositionally biased region" description="Low complexity" evidence="5">
    <location>
        <begin position="631"/>
        <end position="641"/>
    </location>
</feature>
<feature type="compositionally biased region" description="Low complexity" evidence="5">
    <location>
        <begin position="577"/>
        <end position="586"/>
    </location>
</feature>
<dbReference type="eggNOG" id="KOG4629">
    <property type="taxonomic scope" value="Eukaryota"/>
</dbReference>
<keyword evidence="4 6" id="KW-0472">Membrane</keyword>
<dbReference type="PANTHER" id="PTHR31323:SF1">
    <property type="entry name" value="MECHANOSENSITIVE ION CHANNEL PROTEIN"/>
    <property type="match status" value="1"/>
</dbReference>
<organism evidence="9">
    <name type="scientific">Salpingoeca rosetta (strain ATCC 50818 / BSB-021)</name>
    <dbReference type="NCBI Taxonomy" id="946362"/>
    <lineage>
        <taxon>Eukaryota</taxon>
        <taxon>Choanoflagellata</taxon>
        <taxon>Craspedida</taxon>
        <taxon>Salpingoecidae</taxon>
        <taxon>Salpingoeca</taxon>
    </lineage>
</organism>
<feature type="compositionally biased region" description="Basic and acidic residues" evidence="5">
    <location>
        <begin position="495"/>
        <end position="504"/>
    </location>
</feature>
<feature type="compositionally biased region" description="Basic and acidic residues" evidence="5">
    <location>
        <begin position="551"/>
        <end position="570"/>
    </location>
</feature>
<dbReference type="InterPro" id="IPR006685">
    <property type="entry name" value="MscS_channel_2nd"/>
</dbReference>
<dbReference type="InParanoid" id="F2U9K5"/>
<evidence type="ECO:0000256" key="3">
    <source>
        <dbReference type="ARBA" id="ARBA00022989"/>
    </source>
</evidence>
<feature type="domain" description="Mechanosensitive ion channel MscS" evidence="7">
    <location>
        <begin position="837"/>
        <end position="905"/>
    </location>
</feature>
<evidence type="ECO:0000313" key="8">
    <source>
        <dbReference type="EMBL" id="EGD73032.1"/>
    </source>
</evidence>
<feature type="compositionally biased region" description="Polar residues" evidence="5">
    <location>
        <begin position="437"/>
        <end position="458"/>
    </location>
</feature>
<accession>F2U9K5</accession>
<comment type="subcellular location">
    <subcellularLocation>
        <location evidence="1">Membrane</location>
    </subcellularLocation>
</comment>
<feature type="compositionally biased region" description="Basic residues" evidence="5">
    <location>
        <begin position="537"/>
        <end position="550"/>
    </location>
</feature>
<name>F2U9K5_SALR5</name>
<dbReference type="KEGG" id="sre:PTSG_04743"/>
<feature type="region of interest" description="Disordered" evidence="5">
    <location>
        <begin position="274"/>
        <end position="652"/>
    </location>
</feature>
<keyword evidence="3 6" id="KW-1133">Transmembrane helix</keyword>
<gene>
    <name evidence="8" type="ORF">PTSG_04743</name>
</gene>
<feature type="region of interest" description="Disordered" evidence="5">
    <location>
        <begin position="1016"/>
        <end position="1040"/>
    </location>
</feature>
<evidence type="ECO:0000256" key="1">
    <source>
        <dbReference type="ARBA" id="ARBA00004370"/>
    </source>
</evidence>
<keyword evidence="9" id="KW-1185">Reference proteome</keyword>
<evidence type="ECO:0000256" key="4">
    <source>
        <dbReference type="ARBA" id="ARBA00023136"/>
    </source>
</evidence>
<proteinExistence type="predicted"/>
<dbReference type="GO" id="GO:0016020">
    <property type="term" value="C:membrane"/>
    <property type="evidence" value="ECO:0007669"/>
    <property type="project" value="UniProtKB-SubCell"/>
</dbReference>
<feature type="region of interest" description="Disordered" evidence="5">
    <location>
        <begin position="1"/>
        <end position="38"/>
    </location>
</feature>
<feature type="compositionally biased region" description="Basic and acidic residues" evidence="5">
    <location>
        <begin position="288"/>
        <end position="301"/>
    </location>
</feature>
<protein>
    <recommendedName>
        <fullName evidence="7">Mechanosensitive ion channel MscS domain-containing protein</fullName>
    </recommendedName>
</protein>
<dbReference type="GO" id="GO:0006874">
    <property type="term" value="P:intracellular calcium ion homeostasis"/>
    <property type="evidence" value="ECO:0007669"/>
    <property type="project" value="TreeGrafter"/>
</dbReference>
<evidence type="ECO:0000259" key="7">
    <source>
        <dbReference type="Pfam" id="PF00924"/>
    </source>
</evidence>
<reference evidence="8" key="1">
    <citation type="submission" date="2009-08" db="EMBL/GenBank/DDBJ databases">
        <title>Annotation of Salpingoeca rosetta.</title>
        <authorList>
            <consortium name="The Broad Institute Genome Sequencing Platform"/>
            <person name="Russ C."/>
            <person name="Cuomo C."/>
            <person name="Burger G."/>
            <person name="Gray M.W."/>
            <person name="Holland P.W.H."/>
            <person name="King N."/>
            <person name="Lang F.B.F."/>
            <person name="Roger A.J."/>
            <person name="Ruiz-Trillo I."/>
            <person name="Young S.K."/>
            <person name="Zeng Q."/>
            <person name="Gargeya S."/>
            <person name="Alvarado L."/>
            <person name="Berlin A."/>
            <person name="Chapman S.B."/>
            <person name="Chen Z."/>
            <person name="Freedman E."/>
            <person name="Gellesch M."/>
            <person name="Goldberg J."/>
            <person name="Griggs A."/>
            <person name="Gujja S."/>
            <person name="Heilman E."/>
            <person name="Heiman D."/>
            <person name="Howarth C."/>
            <person name="Mehta T."/>
            <person name="Neiman D."/>
            <person name="Pearson M."/>
            <person name="Roberts A."/>
            <person name="Saif S."/>
            <person name="Shea T."/>
            <person name="Shenoy N."/>
            <person name="Sisk P."/>
            <person name="Stolte C."/>
            <person name="Sykes S."/>
            <person name="White J."/>
            <person name="Yandava C."/>
            <person name="Haas B."/>
            <person name="Nusbaum C."/>
            <person name="Birren B."/>
        </authorList>
    </citation>
    <scope>NUCLEOTIDE SEQUENCE [LARGE SCALE GENOMIC DNA]</scope>
    <source>
        <strain evidence="8">ATCC 50818</strain>
    </source>
</reference>
<dbReference type="STRING" id="946362.F2U9K5"/>
<dbReference type="RefSeq" id="XP_004994063.1">
    <property type="nucleotide sequence ID" value="XM_004994006.1"/>
</dbReference>
<dbReference type="InterPro" id="IPR023408">
    <property type="entry name" value="MscS_beta-dom_sf"/>
</dbReference>
<feature type="compositionally biased region" description="Polar residues" evidence="5">
    <location>
        <begin position="526"/>
        <end position="536"/>
    </location>
</feature>
<feature type="compositionally biased region" description="Basic and acidic residues" evidence="5">
    <location>
        <begin position="331"/>
        <end position="348"/>
    </location>
</feature>
<feature type="compositionally biased region" description="Polar residues" evidence="5">
    <location>
        <begin position="389"/>
        <end position="403"/>
    </location>
</feature>
<dbReference type="SUPFAM" id="SSF50182">
    <property type="entry name" value="Sm-like ribonucleoproteins"/>
    <property type="match status" value="1"/>
</dbReference>
<dbReference type="Proteomes" id="UP000007799">
    <property type="component" value="Unassembled WGS sequence"/>
</dbReference>
<feature type="transmembrane region" description="Helical" evidence="6">
    <location>
        <begin position="91"/>
        <end position="124"/>
    </location>
</feature>
<feature type="compositionally biased region" description="Basic and acidic residues" evidence="5">
    <location>
        <begin position="612"/>
        <end position="630"/>
    </location>
</feature>
<feature type="compositionally biased region" description="Basic and acidic residues" evidence="5">
    <location>
        <begin position="414"/>
        <end position="436"/>
    </location>
</feature>
<dbReference type="Pfam" id="PF00924">
    <property type="entry name" value="MS_channel_2nd"/>
    <property type="match status" value="1"/>
</dbReference>
<feature type="transmembrane region" description="Helical" evidence="6">
    <location>
        <begin position="136"/>
        <end position="158"/>
    </location>
</feature>
<dbReference type="OrthoDB" id="544685at2759"/>
<feature type="compositionally biased region" description="Acidic residues" evidence="5">
    <location>
        <begin position="481"/>
        <end position="494"/>
    </location>
</feature>
<feature type="transmembrane region" description="Helical" evidence="6">
    <location>
        <begin position="791"/>
        <end position="811"/>
    </location>
</feature>
<evidence type="ECO:0000313" key="9">
    <source>
        <dbReference type="Proteomes" id="UP000007799"/>
    </source>
</evidence>
<feature type="compositionally biased region" description="Basic and acidic residues" evidence="5">
    <location>
        <begin position="1"/>
        <end position="12"/>
    </location>
</feature>
<keyword evidence="2 6" id="KW-0812">Transmembrane</keyword>
<feature type="transmembrane region" description="Helical" evidence="6">
    <location>
        <begin position="178"/>
        <end position="198"/>
    </location>
</feature>
<dbReference type="InterPro" id="IPR010920">
    <property type="entry name" value="LSM_dom_sf"/>
</dbReference>
<dbReference type="Gene3D" id="2.30.30.60">
    <property type="match status" value="1"/>
</dbReference>
<dbReference type="GO" id="GO:0005262">
    <property type="term" value="F:calcium channel activity"/>
    <property type="evidence" value="ECO:0007669"/>
    <property type="project" value="TreeGrafter"/>
</dbReference>
<sequence length="1047" mass="116486">MPPEPVRFRKAAEPPPASATPVTLTSPSPTSLAQPPPQPPPLKVLSVPFAQTTWSQPSWGGWIAWLIVIGIVFVVGFVFRENDPNRTLASASIACWAVFVGSWVALWLVCRIVTWITMSVIIIVRESNASRIILTGIYFSVCYLLWTVLIVVAFYGIFNANPFPARVNGTKSKLDFDRVWWLPRLMIVNIFLGVLLVLRGLAVVRLRFGTRLLNQASSVKDALRAEEVLQDLTDTITPTSVLSDKRPRRKQQFTEYDAAVTLQKLWRFRKRVDKEGGDDARGGGGDGDGDRTERNAGDSKDGTPAGAGDGEKPRRYSLPSMSSAAKKARMKAKEKAEKAKRKEQDKEKKRGRKLKRGASHECRVTHAAPAIEDDDTNAGSVGVAGPITKSISTPDLHSTQAESQAGVLAASGARHPDEAQRHDTDSGASSHEHDKQQFQQQRRASALTSAHQDTGSETPQRRHSGGDDGGRRAVPLIRPVDDDDDVADDVEEDVDEHHQHREEEGPTTNIHSPDDVLTRGYAGQTAELSTSMSTAGTRRRRRWWRHRLRGHRGDERARNANKDNNNKDNRNNGSGGDNNNQQQSQSLSYANTQQPRARHSQGARNNANSQHSNKESHTHNSDKKDKRRSDSISSKAAAASNHNHDTDKAATAAAAATTAAATTAAAVNSRMTAGEDDPTEVSASLLAGFEAIRLRYITVCRNRVAIKNGLLARRLAEAIFDRYQHNGQVHIATLKDELSSEELFAKAQDMFDPHGTGKADEDWMRERVERVYRDRKNLAITLNDLESITHALASFLTAAVVVLILFALNIAFSTGDYAEVTVTVGTTLFALSFIFADSAKNVFNSFVFLFVQHPFDVGDRVVLPNWDPMYVVRLELLLTTFKVWDGRVVTVPNYVLHTQTLVNIQRAKRQVDPLVIWVDMDTPWCKLEQLEQRYREFLRSMPNDFEEKDSGFFVRGLNFDDGNSVKISMFPQHQTNFQNGEHVARMHALVQVIKEACEELGITYHRPRQRVDVSSSSSSSFASAFNPQQQQQQQQQQFAAPMYDAIV</sequence>